<dbReference type="Gene3D" id="3.30.565.10">
    <property type="entry name" value="Histidine kinase-like ATPase, C-terminal domain"/>
    <property type="match status" value="1"/>
</dbReference>
<dbReference type="InterPro" id="IPR001241">
    <property type="entry name" value="Topo_IIA"/>
</dbReference>
<dbReference type="GO" id="GO:0046872">
    <property type="term" value="F:metal ion binding"/>
    <property type="evidence" value="ECO:0007669"/>
    <property type="project" value="UniProtKB-KW"/>
</dbReference>
<evidence type="ECO:0000256" key="7">
    <source>
        <dbReference type="ARBA" id="ARBA00023029"/>
    </source>
</evidence>
<feature type="site" description="Interaction with DNA" evidence="10">
    <location>
        <position position="459"/>
    </location>
</feature>
<dbReference type="GO" id="GO:0005524">
    <property type="term" value="F:ATP binding"/>
    <property type="evidence" value="ECO:0007669"/>
    <property type="project" value="UniProtKB-UniRule"/>
</dbReference>
<dbReference type="InterPro" id="IPR014721">
    <property type="entry name" value="Ribsml_uS5_D2-typ_fold_subgr"/>
</dbReference>
<keyword evidence="14" id="KW-1185">Reference proteome</keyword>
<keyword evidence="7 10" id="KW-0799">Topoisomerase</keyword>
<dbReference type="NCBIfam" id="NF011501">
    <property type="entry name" value="PRK14939.1"/>
    <property type="match status" value="1"/>
</dbReference>
<dbReference type="NCBIfam" id="TIGR01059">
    <property type="entry name" value="gyrB"/>
    <property type="match status" value="1"/>
</dbReference>
<keyword evidence="9 10" id="KW-0413">Isomerase</keyword>
<comment type="similarity">
    <text evidence="2 10">Belongs to the type II topoisomerase GyrB family.</text>
</comment>
<feature type="binding site" evidence="10">
    <location>
        <position position="507"/>
    </location>
    <ligand>
        <name>Mg(2+)</name>
        <dbReference type="ChEBI" id="CHEBI:18420"/>
        <label>1</label>
        <note>catalytic</note>
    </ligand>
</feature>
<feature type="binding site" evidence="10">
    <location>
        <position position="509"/>
    </location>
    <ligand>
        <name>Mg(2+)</name>
        <dbReference type="ChEBI" id="CHEBI:18420"/>
        <label>2</label>
    </ligand>
</feature>
<dbReference type="NCBIfam" id="NF004189">
    <property type="entry name" value="PRK05644.1"/>
    <property type="match status" value="1"/>
</dbReference>
<dbReference type="CDD" id="cd00822">
    <property type="entry name" value="TopoII_Trans_DNA_gyrase"/>
    <property type="match status" value="1"/>
</dbReference>
<dbReference type="InterPro" id="IPR013506">
    <property type="entry name" value="Topo_IIA_bsu_dom2"/>
</dbReference>
<evidence type="ECO:0000256" key="6">
    <source>
        <dbReference type="ARBA" id="ARBA00022842"/>
    </source>
</evidence>
<name>A0ABD5TA86_9EURY</name>
<dbReference type="GO" id="GO:0003677">
    <property type="term" value="F:DNA binding"/>
    <property type="evidence" value="ECO:0007669"/>
    <property type="project" value="UniProtKB-KW"/>
</dbReference>
<keyword evidence="3 10" id="KW-0479">Metal-binding</keyword>
<evidence type="ECO:0000256" key="3">
    <source>
        <dbReference type="ARBA" id="ARBA00022723"/>
    </source>
</evidence>
<evidence type="ECO:0000256" key="11">
    <source>
        <dbReference type="SAM" id="Coils"/>
    </source>
</evidence>
<dbReference type="AlphaFoldDB" id="A0ABD5TA86"/>
<dbReference type="PANTHER" id="PTHR45866">
    <property type="entry name" value="DNA GYRASE/TOPOISOMERASE SUBUNIT B"/>
    <property type="match status" value="1"/>
</dbReference>
<dbReference type="GeneID" id="81209026"/>
<dbReference type="EC" id="5.6.2.2" evidence="10"/>
<dbReference type="SUPFAM" id="SSF54211">
    <property type="entry name" value="Ribosomal protein S5 domain 2-like"/>
    <property type="match status" value="1"/>
</dbReference>
<gene>
    <name evidence="10 13" type="primary">gyrB</name>
    <name evidence="13" type="ORF">ACFQFD_08225</name>
</gene>
<organism evidence="13 14">
    <name type="scientific">Halobaculum halobium</name>
    <dbReference type="NCBI Taxonomy" id="3032281"/>
    <lineage>
        <taxon>Archaea</taxon>
        <taxon>Methanobacteriati</taxon>
        <taxon>Methanobacteriota</taxon>
        <taxon>Stenosarchaea group</taxon>
        <taxon>Halobacteria</taxon>
        <taxon>Halobacteriales</taxon>
        <taxon>Haloferacaceae</taxon>
        <taxon>Halobaculum</taxon>
    </lineage>
</organism>
<dbReference type="SMART" id="SM00387">
    <property type="entry name" value="HATPase_c"/>
    <property type="match status" value="1"/>
</dbReference>
<dbReference type="InterPro" id="IPR018522">
    <property type="entry name" value="TopoIIA_CS"/>
</dbReference>
<dbReference type="InterPro" id="IPR006171">
    <property type="entry name" value="TOPRIM_dom"/>
</dbReference>
<dbReference type="FunFam" id="3.30.230.10:FF:000005">
    <property type="entry name" value="DNA gyrase subunit B"/>
    <property type="match status" value="1"/>
</dbReference>
<dbReference type="Pfam" id="PF02518">
    <property type="entry name" value="HATPase_c"/>
    <property type="match status" value="1"/>
</dbReference>
<dbReference type="InterPro" id="IPR002288">
    <property type="entry name" value="DNA_gyrase_B_C"/>
</dbReference>
<feature type="domain" description="Toprim" evidence="12">
    <location>
        <begin position="428"/>
        <end position="542"/>
    </location>
</feature>
<dbReference type="InterPro" id="IPR000565">
    <property type="entry name" value="Topo_IIA_B"/>
</dbReference>
<accession>A0ABD5TA86</accession>
<dbReference type="PRINTS" id="PR00418">
    <property type="entry name" value="TPI2FAMILY"/>
</dbReference>
<dbReference type="PROSITE" id="PS00177">
    <property type="entry name" value="TOPOISOMERASE_II"/>
    <property type="match status" value="1"/>
</dbReference>
<comment type="catalytic activity">
    <reaction evidence="1 10">
        <text>ATP-dependent breakage, passage and rejoining of double-stranded DNA.</text>
        <dbReference type="EC" id="5.6.2.2"/>
    </reaction>
</comment>
<keyword evidence="4 10" id="KW-0547">Nucleotide-binding</keyword>
<keyword evidence="8" id="KW-0238">DNA-binding</keyword>
<evidence type="ECO:0000256" key="8">
    <source>
        <dbReference type="ARBA" id="ARBA00023125"/>
    </source>
</evidence>
<sequence>MSDSGDSEYGAGQIQVLEGLQAVRKRPAMYIGSTDSRGLHHLVYEVVDNSIDEALAGYCEEIEVTVHEDGSVSVSDDGRGVPVDTHEKYDRPALEVIMTVLHAGGKFDNKSYQVSGGLHGVGVSVVNALSEQLDVEVKRDGAVWTHRFNRGEPGEGAFERVRDMDPDEETGTTIRFWPDTDIFETTDFAFDTLANRLRELAFLNEGVTISLVDERDETSETFHYEGGIREFVEYLNETRTPLHRDVIYFDADEEAEDGVVQVEVAMQATDELQGSVHAFANNINTREGGTHLTGFKTALTRVVNDYANDNGLIGDLDGNLKGEDVREGLTAVISVKHPDPQFEGQTKTKLGNSEVRGIVESAVHEQLGTFFEEHPDVAETVVNKAAEAARARKAAKQAEELTRRKSALESTALPGKLADCQSREPEDSELFIVEGDSAGGSAKQGRNPEFQAILPLGGKILNVEKHRLDRVLQNDEIRNMITAVGTGIGDEFDIEESRYHKVIMMTDADVDGAHIRTLLLTLFYRHMRPLIEAGYVYAAQPPLYRIRYRGTTYDAMTEAEREAIVEEKCDGNPDQVQRFKGLGEMNPEQLWETTMNPENRVLKQITIDDAAAADRMFNVLMGDSVEPRKQFIKEHAPEAEWVDI</sequence>
<dbReference type="Pfam" id="PF00986">
    <property type="entry name" value="DNA_gyraseB_C"/>
    <property type="match status" value="1"/>
</dbReference>
<dbReference type="GO" id="GO:0034335">
    <property type="term" value="F:DNA negative supercoiling activity"/>
    <property type="evidence" value="ECO:0007669"/>
    <property type="project" value="UniProtKB-ARBA"/>
</dbReference>
<dbReference type="InterPro" id="IPR034160">
    <property type="entry name" value="TOPRIM_GyrB"/>
</dbReference>
<evidence type="ECO:0000313" key="13">
    <source>
        <dbReference type="EMBL" id="MFC6785964.1"/>
    </source>
</evidence>
<dbReference type="SUPFAM" id="SSF55874">
    <property type="entry name" value="ATPase domain of HSP90 chaperone/DNA topoisomerase II/histidine kinase"/>
    <property type="match status" value="1"/>
</dbReference>
<dbReference type="InterPro" id="IPR003594">
    <property type="entry name" value="HATPase_dom"/>
</dbReference>
<dbReference type="PRINTS" id="PR01159">
    <property type="entry name" value="DNAGYRASEB"/>
</dbReference>
<dbReference type="InterPro" id="IPR036890">
    <property type="entry name" value="HATPase_C_sf"/>
</dbReference>
<proteinExistence type="inferred from homology"/>
<keyword evidence="10" id="KW-0963">Cytoplasm</keyword>
<dbReference type="Pfam" id="PF01751">
    <property type="entry name" value="Toprim"/>
    <property type="match status" value="1"/>
</dbReference>
<dbReference type="GO" id="GO:0005737">
    <property type="term" value="C:cytoplasm"/>
    <property type="evidence" value="ECO:0007669"/>
    <property type="project" value="UniProtKB-SubCell"/>
</dbReference>
<feature type="binding site" evidence="10">
    <location>
        <position position="434"/>
    </location>
    <ligand>
        <name>Mg(2+)</name>
        <dbReference type="ChEBI" id="CHEBI:18420"/>
        <label>1</label>
        <note>catalytic</note>
    </ligand>
</feature>
<dbReference type="CDD" id="cd16928">
    <property type="entry name" value="HATPase_GyrB-like"/>
    <property type="match status" value="1"/>
</dbReference>
<comment type="subunit">
    <text evidence="10">Heterotetramer, composed of two GyrA and two GyrB chains. In the heterotetramer, GyrA contains the active site tyrosine that forms a transient covalent intermediate with DNA, while GyrB binds cofactors and catalyzes ATP hydrolysis.</text>
</comment>
<evidence type="ECO:0000256" key="5">
    <source>
        <dbReference type="ARBA" id="ARBA00022840"/>
    </source>
</evidence>
<dbReference type="CDD" id="cd03366">
    <property type="entry name" value="TOPRIM_TopoIIA_GyrB"/>
    <property type="match status" value="1"/>
</dbReference>
<feature type="coiled-coil region" evidence="11">
    <location>
        <begin position="381"/>
        <end position="411"/>
    </location>
</feature>
<dbReference type="Pfam" id="PF00204">
    <property type="entry name" value="DNA_gyraseB"/>
    <property type="match status" value="1"/>
</dbReference>
<keyword evidence="6 10" id="KW-0460">Magnesium</keyword>
<dbReference type="PANTHER" id="PTHR45866:SF1">
    <property type="entry name" value="DNA GYRASE SUBUNIT B, MITOCHONDRIAL"/>
    <property type="match status" value="1"/>
</dbReference>
<feature type="site" description="Interaction with DNA" evidence="10">
    <location>
        <position position="462"/>
    </location>
</feature>
<dbReference type="FunFam" id="3.40.50.670:FF:000002">
    <property type="entry name" value="DNA gyrase subunit B"/>
    <property type="match status" value="1"/>
</dbReference>
<evidence type="ECO:0000256" key="10">
    <source>
        <dbReference type="HAMAP-Rule" id="MF_01898"/>
    </source>
</evidence>
<reference evidence="13 14" key="1">
    <citation type="journal article" date="2019" name="Int. J. Syst. Evol. Microbiol.">
        <title>The Global Catalogue of Microorganisms (GCM) 10K type strain sequencing project: providing services to taxonomists for standard genome sequencing and annotation.</title>
        <authorList>
            <consortium name="The Broad Institute Genomics Platform"/>
            <consortium name="The Broad Institute Genome Sequencing Center for Infectious Disease"/>
            <person name="Wu L."/>
            <person name="Ma J."/>
        </authorList>
    </citation>
    <scope>NUCLEOTIDE SEQUENCE [LARGE SCALE GENOMIC DNA]</scope>
    <source>
        <strain evidence="13 14">SYNS20</strain>
    </source>
</reference>
<dbReference type="InterPro" id="IPR013760">
    <property type="entry name" value="Topo_IIA-like_dom_sf"/>
</dbReference>
<keyword evidence="11" id="KW-0175">Coiled coil</keyword>
<dbReference type="SUPFAM" id="SSF56719">
    <property type="entry name" value="Type II DNA topoisomerase"/>
    <property type="match status" value="1"/>
</dbReference>
<comment type="function">
    <text evidence="10">A type II topoisomerase that negatively supercoils closed circular double-stranded (ds) DNA in an ATP-dependent manner to modulate DNA topology and maintain chromosomes in an underwound state. Negative supercoiling favors strand separation, and DNA replication, transcription, recombination and repair, all of which involve strand separation. Also able to catalyze the interconversion of other topological isomers of dsDNA rings, including catenanes and knotted rings. Type II topoisomerases break and join 2 DNA strands simultaneously in an ATP-dependent manner.</text>
</comment>
<feature type="binding site" evidence="10">
    <location>
        <position position="507"/>
    </location>
    <ligand>
        <name>Mg(2+)</name>
        <dbReference type="ChEBI" id="CHEBI:18420"/>
        <label>2</label>
    </ligand>
</feature>
<dbReference type="GO" id="GO:0006265">
    <property type="term" value="P:DNA topological change"/>
    <property type="evidence" value="ECO:0007669"/>
    <property type="project" value="UniProtKB-UniRule"/>
</dbReference>
<dbReference type="InterPro" id="IPR020568">
    <property type="entry name" value="Ribosomal_Su5_D2-typ_SF"/>
</dbReference>
<evidence type="ECO:0000256" key="1">
    <source>
        <dbReference type="ARBA" id="ARBA00000185"/>
    </source>
</evidence>
<dbReference type="Gene3D" id="3.30.230.10">
    <property type="match status" value="1"/>
</dbReference>
<dbReference type="Proteomes" id="UP001596443">
    <property type="component" value="Unassembled WGS sequence"/>
</dbReference>
<comment type="cofactor">
    <cofactor evidence="10">
        <name>Mg(2+)</name>
        <dbReference type="ChEBI" id="CHEBI:18420"/>
    </cofactor>
    <cofactor evidence="10">
        <name>Mn(2+)</name>
        <dbReference type="ChEBI" id="CHEBI:29035"/>
    </cofactor>
    <cofactor evidence="10">
        <name>Ca(2+)</name>
        <dbReference type="ChEBI" id="CHEBI:29108"/>
    </cofactor>
    <text evidence="10">Binds two Mg(2+) per subunit. The magnesium ions form salt bridges with both the protein and the DNA. Can also accept other divalent metal cations, such as Mn(2+) or Ca(2+).</text>
</comment>
<dbReference type="Gene3D" id="3.40.50.670">
    <property type="match status" value="1"/>
</dbReference>
<evidence type="ECO:0000256" key="2">
    <source>
        <dbReference type="ARBA" id="ARBA00010708"/>
    </source>
</evidence>
<comment type="caution">
    <text evidence="13">The sequence shown here is derived from an EMBL/GenBank/DDBJ whole genome shotgun (WGS) entry which is preliminary data.</text>
</comment>
<evidence type="ECO:0000256" key="4">
    <source>
        <dbReference type="ARBA" id="ARBA00022741"/>
    </source>
</evidence>
<dbReference type="PROSITE" id="PS50880">
    <property type="entry name" value="TOPRIM"/>
    <property type="match status" value="1"/>
</dbReference>
<dbReference type="InterPro" id="IPR011557">
    <property type="entry name" value="GyrB"/>
</dbReference>
<dbReference type="HAMAP" id="MF_01898">
    <property type="entry name" value="GyrB"/>
    <property type="match status" value="1"/>
</dbReference>
<dbReference type="RefSeq" id="WP_284062781.1">
    <property type="nucleotide sequence ID" value="NZ_CP126158.1"/>
</dbReference>
<dbReference type="InterPro" id="IPR013759">
    <property type="entry name" value="Topo_IIA_B_C"/>
</dbReference>
<dbReference type="FunFam" id="3.30.565.10:FF:000002">
    <property type="entry name" value="DNA gyrase subunit B"/>
    <property type="match status" value="1"/>
</dbReference>
<comment type="miscellaneous">
    <text evidence="10">Few gyrases are as efficient as E.coli at forming negative supercoils. Not all organisms have 2 type II topoisomerases; in organisms with a single type II topoisomerase this enzyme also has to decatenate newly replicated chromosomes.</text>
</comment>
<dbReference type="GO" id="GO:0006261">
    <property type="term" value="P:DNA-templated DNA replication"/>
    <property type="evidence" value="ECO:0007669"/>
    <property type="project" value="UniProtKB-UniRule"/>
</dbReference>
<evidence type="ECO:0000313" key="14">
    <source>
        <dbReference type="Proteomes" id="UP001596443"/>
    </source>
</evidence>
<dbReference type="SMART" id="SM00433">
    <property type="entry name" value="TOP2c"/>
    <property type="match status" value="1"/>
</dbReference>
<protein>
    <recommendedName>
        <fullName evidence="10">DNA gyrase subunit B</fullName>
        <ecNumber evidence="10">5.6.2.2</ecNumber>
    </recommendedName>
</protein>
<dbReference type="EMBL" id="JBHSWX010000012">
    <property type="protein sequence ID" value="MFC6785964.1"/>
    <property type="molecule type" value="Genomic_DNA"/>
</dbReference>
<evidence type="ECO:0000256" key="9">
    <source>
        <dbReference type="ARBA" id="ARBA00023235"/>
    </source>
</evidence>
<evidence type="ECO:0000259" key="12">
    <source>
        <dbReference type="PROSITE" id="PS50880"/>
    </source>
</evidence>
<keyword evidence="5 10" id="KW-0067">ATP-binding</keyword>
<comment type="subcellular location">
    <subcellularLocation>
        <location evidence="10">Cytoplasm</location>
    </subcellularLocation>
</comment>